<dbReference type="GO" id="GO:0009982">
    <property type="term" value="F:pseudouridine synthase activity"/>
    <property type="evidence" value="ECO:0007669"/>
    <property type="project" value="InterPro"/>
</dbReference>
<evidence type="ECO:0000313" key="4">
    <source>
        <dbReference type="Proteomes" id="UP001165082"/>
    </source>
</evidence>
<evidence type="ECO:0000259" key="2">
    <source>
        <dbReference type="Pfam" id="PF00849"/>
    </source>
</evidence>
<feature type="non-terminal residue" evidence="3">
    <location>
        <position position="180"/>
    </location>
</feature>
<keyword evidence="4" id="KW-1185">Reference proteome</keyword>
<evidence type="ECO:0000313" key="3">
    <source>
        <dbReference type="EMBL" id="GMH67819.1"/>
    </source>
</evidence>
<sequence>MNVDLPPMKDGEVWTGGGSMRCWLRSTVPILDCSGGAAVVSPTMKHTKYLRMLHQLDYRTSGLMLYSLNSKRLAGHICGMFERREVSKVYQAVLSGMGSGGYVRLKGEVECGRSFDCGGVMEAYERECRARGKAKKRKNAGNGGEEGGAGGHVLPVPEVPQWCRREFVGIFKHSGLEGEG</sequence>
<reference evidence="3" key="1">
    <citation type="submission" date="2022-07" db="EMBL/GenBank/DDBJ databases">
        <title>Genome analysis of Parmales, a sister group of diatoms, reveals the evolutionary specialization of diatoms from phago-mixotrophs to photoautotrophs.</title>
        <authorList>
            <person name="Ban H."/>
            <person name="Sato S."/>
            <person name="Yoshikawa S."/>
            <person name="Kazumasa Y."/>
            <person name="Nakamura Y."/>
            <person name="Ichinomiya M."/>
            <person name="Saitoh K."/>
            <person name="Sato N."/>
            <person name="Blanc-Mathieu R."/>
            <person name="Endo H."/>
            <person name="Kuwata A."/>
            <person name="Ogata H."/>
        </authorList>
    </citation>
    <scope>NUCLEOTIDE SEQUENCE</scope>
</reference>
<dbReference type="Pfam" id="PF00849">
    <property type="entry name" value="PseudoU_synth_2"/>
    <property type="match status" value="1"/>
</dbReference>
<name>A0A9W7E4G3_9STRA</name>
<feature type="compositionally biased region" description="Gly residues" evidence="1">
    <location>
        <begin position="141"/>
        <end position="151"/>
    </location>
</feature>
<dbReference type="EMBL" id="BRXZ01001305">
    <property type="protein sequence ID" value="GMH67819.1"/>
    <property type="molecule type" value="Genomic_DNA"/>
</dbReference>
<comment type="caution">
    <text evidence="3">The sequence shown here is derived from an EMBL/GenBank/DDBJ whole genome shotgun (WGS) entry which is preliminary data.</text>
</comment>
<feature type="domain" description="Pseudouridine synthase RsuA/RluA-like" evidence="2">
    <location>
        <begin position="45"/>
        <end position="102"/>
    </location>
</feature>
<dbReference type="Gene3D" id="3.30.2350.10">
    <property type="entry name" value="Pseudouridine synthase"/>
    <property type="match status" value="1"/>
</dbReference>
<evidence type="ECO:0000256" key="1">
    <source>
        <dbReference type="SAM" id="MobiDB-lite"/>
    </source>
</evidence>
<gene>
    <name evidence="3" type="ORF">TrRE_jg344</name>
</gene>
<proteinExistence type="predicted"/>
<protein>
    <recommendedName>
        <fullName evidence="2">Pseudouridine synthase RsuA/RluA-like domain-containing protein</fullName>
    </recommendedName>
</protein>
<accession>A0A9W7E4G3</accession>
<organism evidence="3 4">
    <name type="scientific">Triparma retinervis</name>
    <dbReference type="NCBI Taxonomy" id="2557542"/>
    <lineage>
        <taxon>Eukaryota</taxon>
        <taxon>Sar</taxon>
        <taxon>Stramenopiles</taxon>
        <taxon>Ochrophyta</taxon>
        <taxon>Bolidophyceae</taxon>
        <taxon>Parmales</taxon>
        <taxon>Triparmaceae</taxon>
        <taxon>Triparma</taxon>
    </lineage>
</organism>
<dbReference type="Proteomes" id="UP001165082">
    <property type="component" value="Unassembled WGS sequence"/>
</dbReference>
<feature type="region of interest" description="Disordered" evidence="1">
    <location>
        <begin position="132"/>
        <end position="153"/>
    </location>
</feature>
<dbReference type="GO" id="GO:0001522">
    <property type="term" value="P:pseudouridine synthesis"/>
    <property type="evidence" value="ECO:0007669"/>
    <property type="project" value="InterPro"/>
</dbReference>
<dbReference type="OrthoDB" id="418349at2759"/>
<dbReference type="InterPro" id="IPR006145">
    <property type="entry name" value="PsdUridine_synth_RsuA/RluA"/>
</dbReference>
<dbReference type="AlphaFoldDB" id="A0A9W7E4G3"/>
<dbReference type="GO" id="GO:0003723">
    <property type="term" value="F:RNA binding"/>
    <property type="evidence" value="ECO:0007669"/>
    <property type="project" value="InterPro"/>
</dbReference>
<dbReference type="SUPFAM" id="SSF55120">
    <property type="entry name" value="Pseudouridine synthase"/>
    <property type="match status" value="1"/>
</dbReference>
<dbReference type="InterPro" id="IPR020103">
    <property type="entry name" value="PsdUridine_synth_cat_dom_sf"/>
</dbReference>